<dbReference type="GO" id="GO:0006782">
    <property type="term" value="P:protoporphyrinogen IX biosynthetic process"/>
    <property type="evidence" value="ECO:0007669"/>
    <property type="project" value="UniProtKB-UniRule"/>
</dbReference>
<dbReference type="Gene3D" id="1.10.3110.10">
    <property type="entry name" value="protoporphyrinogen ix oxidase, domain 3"/>
    <property type="match status" value="1"/>
</dbReference>
<dbReference type="InterPro" id="IPR004572">
    <property type="entry name" value="Protoporphyrinogen_oxidase"/>
</dbReference>
<dbReference type="InterPro" id="IPR050464">
    <property type="entry name" value="Zeta_carotene_desat/Oxidored"/>
</dbReference>
<name>A0A0M0JG82_9EUKA</name>
<dbReference type="GO" id="GO:0004729">
    <property type="term" value="F:oxygen-dependent protoporphyrinogen oxidase activity"/>
    <property type="evidence" value="ECO:0007669"/>
    <property type="project" value="UniProtKB-UniRule"/>
</dbReference>
<keyword evidence="9 15" id="KW-0274">FAD</keyword>
<dbReference type="SUPFAM" id="SSF54373">
    <property type="entry name" value="FAD-linked reductases, C-terminal domain"/>
    <property type="match status" value="1"/>
</dbReference>
<keyword evidence="10" id="KW-0809">Transit peptide</keyword>
<keyword evidence="6" id="KW-0150">Chloroplast</keyword>
<reference evidence="19" key="1">
    <citation type="journal article" date="2015" name="PLoS Genet.">
        <title>Genome Sequence and Transcriptome Analyses of Chrysochromulina tobin: Metabolic Tools for Enhanced Algal Fitness in the Prominent Order Prymnesiales (Haptophyceae).</title>
        <authorList>
            <person name="Hovde B.T."/>
            <person name="Deodato C.R."/>
            <person name="Hunsperger H.M."/>
            <person name="Ryken S.A."/>
            <person name="Yost W."/>
            <person name="Jha R.K."/>
            <person name="Patterson J."/>
            <person name="Monnat R.J. Jr."/>
            <person name="Barlow S.B."/>
            <person name="Starkenburg S.R."/>
            <person name="Cattolico R.A."/>
        </authorList>
    </citation>
    <scope>NUCLEOTIDE SEQUENCE</scope>
    <source>
        <strain evidence="19">CCMP291</strain>
    </source>
</reference>
<dbReference type="InterPro" id="IPR036188">
    <property type="entry name" value="FAD/NAD-bd_sf"/>
</dbReference>
<evidence type="ECO:0000256" key="13">
    <source>
        <dbReference type="ARBA" id="ARBA00023244"/>
    </source>
</evidence>
<keyword evidence="8" id="KW-0934">Plastid</keyword>
<evidence type="ECO:0000256" key="11">
    <source>
        <dbReference type="ARBA" id="ARBA00023002"/>
    </source>
</evidence>
<evidence type="ECO:0000256" key="12">
    <source>
        <dbReference type="ARBA" id="ARBA00023133"/>
    </source>
</evidence>
<dbReference type="GO" id="GO:0005743">
    <property type="term" value="C:mitochondrial inner membrane"/>
    <property type="evidence" value="ECO:0007669"/>
    <property type="project" value="UniProtKB-SubCell"/>
</dbReference>
<keyword evidence="11 15" id="KW-0560">Oxidoreductase</keyword>
<dbReference type="AlphaFoldDB" id="A0A0M0JG82"/>
<keyword evidence="16" id="KW-0732">Signal</keyword>
<evidence type="ECO:0000256" key="15">
    <source>
        <dbReference type="RuleBase" id="RU367069"/>
    </source>
</evidence>
<comment type="catalytic activity">
    <reaction evidence="14 15">
        <text>protoporphyrinogen IX + 3 O2 = protoporphyrin IX + 3 H2O2</text>
        <dbReference type="Rhea" id="RHEA:25576"/>
        <dbReference type="ChEBI" id="CHEBI:15379"/>
        <dbReference type="ChEBI" id="CHEBI:16240"/>
        <dbReference type="ChEBI" id="CHEBI:57306"/>
        <dbReference type="ChEBI" id="CHEBI:57307"/>
        <dbReference type="EC" id="1.3.3.4"/>
    </reaction>
</comment>
<keyword evidence="7 15" id="KW-0285">Flavoprotein</keyword>
<feature type="domain" description="Amine oxidase" evidence="17">
    <location>
        <begin position="61"/>
        <end position="569"/>
    </location>
</feature>
<comment type="pathway">
    <text evidence="3 15">Porphyrin-containing compound metabolism; protoporphyrin-IX biosynthesis; protoporphyrin-IX from protoporphyrinogen-IX: step 1/1.</text>
</comment>
<evidence type="ECO:0000256" key="3">
    <source>
        <dbReference type="ARBA" id="ARBA00005073"/>
    </source>
</evidence>
<evidence type="ECO:0000256" key="16">
    <source>
        <dbReference type="SAM" id="SignalP"/>
    </source>
</evidence>
<evidence type="ECO:0000259" key="17">
    <source>
        <dbReference type="Pfam" id="PF01593"/>
    </source>
</evidence>
<feature type="signal peptide" evidence="16">
    <location>
        <begin position="1"/>
        <end position="21"/>
    </location>
</feature>
<dbReference type="Gene3D" id="3.90.660.20">
    <property type="entry name" value="Protoporphyrinogen oxidase, mitochondrial, domain 2"/>
    <property type="match status" value="1"/>
</dbReference>
<protein>
    <recommendedName>
        <fullName evidence="5 15">Protoporphyrinogen oxidase</fullName>
        <ecNumber evidence="5 15">1.3.3.4</ecNumber>
    </recommendedName>
</protein>
<dbReference type="Pfam" id="PF01593">
    <property type="entry name" value="Amino_oxidase"/>
    <property type="match status" value="1"/>
</dbReference>
<evidence type="ECO:0000313" key="19">
    <source>
        <dbReference type="Proteomes" id="UP000037460"/>
    </source>
</evidence>
<evidence type="ECO:0000256" key="9">
    <source>
        <dbReference type="ARBA" id="ARBA00022827"/>
    </source>
</evidence>
<keyword evidence="19" id="KW-1185">Reference proteome</keyword>
<dbReference type="EC" id="1.3.3.4" evidence="5 15"/>
<keyword evidence="13 15" id="KW-0627">Porphyrin biosynthesis</keyword>
<dbReference type="InterPro" id="IPR002937">
    <property type="entry name" value="Amino_oxidase"/>
</dbReference>
<feature type="chain" id="PRO_5005601825" description="Protoporphyrinogen oxidase" evidence="16">
    <location>
        <begin position="22"/>
        <end position="598"/>
    </location>
</feature>
<dbReference type="GO" id="GO:0009507">
    <property type="term" value="C:chloroplast"/>
    <property type="evidence" value="ECO:0007669"/>
    <property type="project" value="UniProtKB-SubCell"/>
</dbReference>
<proteinExistence type="inferred from homology"/>
<dbReference type="NCBIfam" id="TIGR00562">
    <property type="entry name" value="proto_IX_ox"/>
    <property type="match status" value="1"/>
</dbReference>
<dbReference type="PANTHER" id="PTHR42923:SF3">
    <property type="entry name" value="PROTOPORPHYRINOGEN OXIDASE"/>
    <property type="match status" value="1"/>
</dbReference>
<dbReference type="Proteomes" id="UP000037460">
    <property type="component" value="Unassembled WGS sequence"/>
</dbReference>
<comment type="cofactor">
    <cofactor evidence="15">
        <name>FAD</name>
        <dbReference type="ChEBI" id="CHEBI:57692"/>
    </cofactor>
    <text evidence="15">Binds 1 FAD per subunit.</text>
</comment>
<dbReference type="EMBL" id="JWZX01003001">
    <property type="protein sequence ID" value="KOO25253.1"/>
    <property type="molecule type" value="Genomic_DNA"/>
</dbReference>
<comment type="subcellular location">
    <subcellularLocation>
        <location evidence="15">Mitochondrion inner membrane</location>
    </subcellularLocation>
    <subcellularLocation>
        <location evidence="2">Plastid</location>
        <location evidence="2">Chloroplast</location>
    </subcellularLocation>
</comment>
<comment type="function">
    <text evidence="1 15">Catalyzes the 6-electron oxidation of protoporphyrinogen-IX to form protoporphyrin-IX.</text>
</comment>
<dbReference type="SUPFAM" id="SSF51905">
    <property type="entry name" value="FAD/NAD(P)-binding domain"/>
    <property type="match status" value="1"/>
</dbReference>
<sequence length="598" mass="64118">MKTSGPMLGALLATLMGSVVGLRVGSAASPARAASESRGGTGLRMGATIEGVDCLVVGAGISGSTLAHNLHRAGVNVLLTEARDYVGGNVKSHDEDGFIWEEGPNSFATQPSIVRIAYELGISDQLVFADETLPPWVNHNGKLHPLPKGKGGKGPKGQLELVFGSNGVLKFGLAGELLSWPGKIRAAIGAFIGHPPAPEGKDENIREWVSRILGEEVFLRCVDPFVSGVYAGDPETLSMRSALGKIARIERYAYDIEWNKWGAIFYGGLKRQIELTKERKADPPDPAWPKFDYGNPGSFRKGLATLPNAIAAELGAPVGGTPSPDSKVRLRWAITKLERRADGQYVATFDSPDGPQTVVARTVVSTAPAHALKDVLAPVMPEAREIFDKLRADIGRRGIYHPPVAAVTVAYPKKAFKDVQLANGFGSLRDLPGFGSLNPRTEGVRTLGTLWSSSLFPGRCPPDYHLLLNYIGGSRDVDIASLSEKEIVAEVDKGCRQVLLEADAPPPKVLGVKLWPTAIPQYELGHQALMEQLEAAEALQPGLWVCGNYRSGVAFPDCVTFGYEHAKVVRRFLDEAPAVPPAPAVRPGDEKTMEIGNL</sequence>
<evidence type="ECO:0000256" key="5">
    <source>
        <dbReference type="ARBA" id="ARBA00012867"/>
    </source>
</evidence>
<dbReference type="UniPathway" id="UPA00251">
    <property type="reaction ID" value="UER00324"/>
</dbReference>
<evidence type="ECO:0000256" key="1">
    <source>
        <dbReference type="ARBA" id="ARBA00002600"/>
    </source>
</evidence>
<evidence type="ECO:0000256" key="4">
    <source>
        <dbReference type="ARBA" id="ARBA00010551"/>
    </source>
</evidence>
<evidence type="ECO:0000256" key="14">
    <source>
        <dbReference type="ARBA" id="ARBA00047554"/>
    </source>
</evidence>
<dbReference type="OrthoDB" id="419752at2759"/>
<dbReference type="PANTHER" id="PTHR42923">
    <property type="entry name" value="PROTOPORPHYRINOGEN OXIDASE"/>
    <property type="match status" value="1"/>
</dbReference>
<comment type="caution">
    <text evidence="18">The sequence shown here is derived from an EMBL/GenBank/DDBJ whole genome shotgun (WGS) entry which is preliminary data.</text>
</comment>
<evidence type="ECO:0000256" key="10">
    <source>
        <dbReference type="ARBA" id="ARBA00022946"/>
    </source>
</evidence>
<comment type="similarity">
    <text evidence="4 15">Belongs to the protoporphyrinogen/coproporphyrinogen oxidase family. Protoporphyrinogen oxidase subfamily.</text>
</comment>
<evidence type="ECO:0000313" key="18">
    <source>
        <dbReference type="EMBL" id="KOO25253.1"/>
    </source>
</evidence>
<organism evidence="18 19">
    <name type="scientific">Chrysochromulina tobinii</name>
    <dbReference type="NCBI Taxonomy" id="1460289"/>
    <lineage>
        <taxon>Eukaryota</taxon>
        <taxon>Haptista</taxon>
        <taxon>Haptophyta</taxon>
        <taxon>Prymnesiophyceae</taxon>
        <taxon>Prymnesiales</taxon>
        <taxon>Chrysochromulinaceae</taxon>
        <taxon>Chrysochromulina</taxon>
    </lineage>
</organism>
<gene>
    <name evidence="18" type="ORF">Ctob_000554</name>
</gene>
<dbReference type="FunFam" id="1.10.3110.10:FF:000002">
    <property type="entry name" value="Protoporphyrinogen oxidase"/>
    <property type="match status" value="1"/>
</dbReference>
<evidence type="ECO:0000256" key="2">
    <source>
        <dbReference type="ARBA" id="ARBA00004229"/>
    </source>
</evidence>
<keyword evidence="12 15" id="KW-0350">Heme biosynthesis</keyword>
<dbReference type="Gene3D" id="3.50.50.60">
    <property type="entry name" value="FAD/NAD(P)-binding domain"/>
    <property type="match status" value="1"/>
</dbReference>
<evidence type="ECO:0000256" key="7">
    <source>
        <dbReference type="ARBA" id="ARBA00022630"/>
    </source>
</evidence>
<evidence type="ECO:0000256" key="8">
    <source>
        <dbReference type="ARBA" id="ARBA00022640"/>
    </source>
</evidence>
<accession>A0A0M0JG82</accession>
<evidence type="ECO:0000256" key="6">
    <source>
        <dbReference type="ARBA" id="ARBA00022528"/>
    </source>
</evidence>